<reference evidence="2 3" key="1">
    <citation type="submission" date="2021-03" db="EMBL/GenBank/DDBJ databases">
        <title>Complete Genome Sequence Data of Xenorhabdus budapestensis strain C72, a Candidate Biological Control Agent, from China.</title>
        <authorList>
            <person name="LI B."/>
            <person name="WANG S."/>
            <person name="QIU D."/>
        </authorList>
    </citation>
    <scope>NUCLEOTIDE SEQUENCE [LARGE SCALE GENOMIC DNA]</scope>
    <source>
        <strain evidence="2 3">C-7-2</strain>
    </source>
</reference>
<evidence type="ECO:0000256" key="1">
    <source>
        <dbReference type="SAM" id="SignalP"/>
    </source>
</evidence>
<proteinExistence type="predicted"/>
<protein>
    <submittedName>
        <fullName evidence="2">Uncharacterized protein</fullName>
    </submittedName>
</protein>
<gene>
    <name evidence="2" type="ORF">HGO23_11435</name>
</gene>
<evidence type="ECO:0000313" key="2">
    <source>
        <dbReference type="EMBL" id="QTL38520.1"/>
    </source>
</evidence>
<feature type="signal peptide" evidence="1">
    <location>
        <begin position="1"/>
        <end position="20"/>
    </location>
</feature>
<keyword evidence="3" id="KW-1185">Reference proteome</keyword>
<name>A0ABX7VDB2_XENBU</name>
<dbReference type="EMBL" id="CP072455">
    <property type="protein sequence ID" value="QTL38520.1"/>
    <property type="molecule type" value="Genomic_DNA"/>
</dbReference>
<feature type="chain" id="PRO_5045619833" evidence="1">
    <location>
        <begin position="21"/>
        <end position="125"/>
    </location>
</feature>
<dbReference type="Proteomes" id="UP000665047">
    <property type="component" value="Chromosome"/>
</dbReference>
<dbReference type="RefSeq" id="WP_209026690.1">
    <property type="nucleotide sequence ID" value="NZ_CP072455.1"/>
</dbReference>
<evidence type="ECO:0000313" key="3">
    <source>
        <dbReference type="Proteomes" id="UP000665047"/>
    </source>
</evidence>
<accession>A0ABX7VDB2</accession>
<organism evidence="2 3">
    <name type="scientific">Xenorhabdus budapestensis</name>
    <dbReference type="NCBI Taxonomy" id="290110"/>
    <lineage>
        <taxon>Bacteria</taxon>
        <taxon>Pseudomonadati</taxon>
        <taxon>Pseudomonadota</taxon>
        <taxon>Gammaproteobacteria</taxon>
        <taxon>Enterobacterales</taxon>
        <taxon>Morganellaceae</taxon>
        <taxon>Xenorhabdus</taxon>
    </lineage>
</organism>
<keyword evidence="1" id="KW-0732">Signal</keyword>
<sequence length="125" mass="14155">MPRLLAFVLSMFLLTNIAHAAKWYEDGNLHKSNGIAWQNASEKNKVATCSDFIAGMWIDDELTDKISKKIKTVDDIKPYAKFLASQLDDAFAPEPDAKKNEQMFENQSVSSAATMIMLMMGWYKK</sequence>